<proteinExistence type="predicted"/>
<organism evidence="1 2">
    <name type="scientific">Nostoc sphaeroides CCNUC1</name>
    <dbReference type="NCBI Taxonomy" id="2653204"/>
    <lineage>
        <taxon>Bacteria</taxon>
        <taxon>Bacillati</taxon>
        <taxon>Cyanobacteriota</taxon>
        <taxon>Cyanophyceae</taxon>
        <taxon>Nostocales</taxon>
        <taxon>Nostocaceae</taxon>
        <taxon>Nostoc</taxon>
    </lineage>
</organism>
<keyword evidence="2" id="KW-1185">Reference proteome</keyword>
<dbReference type="Proteomes" id="UP000326678">
    <property type="component" value="Chromosome Gxm1"/>
</dbReference>
<dbReference type="AlphaFoldDB" id="A0A5P8VUT3"/>
<evidence type="ECO:0000313" key="1">
    <source>
        <dbReference type="EMBL" id="QFS43906.1"/>
    </source>
</evidence>
<reference evidence="1 2" key="1">
    <citation type="submission" date="2019-10" db="EMBL/GenBank/DDBJ databases">
        <title>Genomic and transcriptomic insights into the perfect genentic adaptation of a filamentous nitrogen-fixing cyanobacterium to rice fields.</title>
        <authorList>
            <person name="Chen Z."/>
        </authorList>
    </citation>
    <scope>NUCLEOTIDE SEQUENCE [LARGE SCALE GENOMIC DNA]</scope>
    <source>
        <strain evidence="1">CCNUC1</strain>
    </source>
</reference>
<sequence>MAYRRDRVPALSGGDRISQPSISDREINLKETSYEIQQSVLKMVTELKTQLLKE</sequence>
<evidence type="ECO:0000313" key="2">
    <source>
        <dbReference type="Proteomes" id="UP000326678"/>
    </source>
</evidence>
<dbReference type="EMBL" id="CP045226">
    <property type="protein sequence ID" value="QFS43906.1"/>
    <property type="molecule type" value="Genomic_DNA"/>
</dbReference>
<gene>
    <name evidence="1" type="ORF">GXM_01379</name>
</gene>
<name>A0A5P8VUT3_9NOSO</name>
<accession>A0A5P8VUT3</accession>
<protein>
    <submittedName>
        <fullName evidence="1">Uncharacterized protein</fullName>
    </submittedName>
</protein>
<dbReference type="KEGG" id="nsh:GXM_01379"/>